<dbReference type="EMBL" id="AJVK01025583">
    <property type="status" value="NOT_ANNOTATED_CDS"/>
    <property type="molecule type" value="Genomic_DNA"/>
</dbReference>
<name>A0A1B0D602_PHLPP</name>
<dbReference type="InterPro" id="IPR000731">
    <property type="entry name" value="SSD"/>
</dbReference>
<dbReference type="Proteomes" id="UP000092462">
    <property type="component" value="Unassembled WGS sequence"/>
</dbReference>
<evidence type="ECO:0000256" key="2">
    <source>
        <dbReference type="SAM" id="MobiDB-lite"/>
    </source>
</evidence>
<feature type="transmembrane region" description="Helical" evidence="3">
    <location>
        <begin position="888"/>
        <end position="911"/>
    </location>
</feature>
<sequence length="957" mass="108596">MGFLVATNPWRTIIFSWSTVLLCSLGFICFHTERDPMKLWIPRGVTLNYWTFITISRLILFSFWPESRFLKDTEWLIHSFEEGFRTELALVTAPNVLEPEVLLKLADIYDAVAKINPVLPNGTHLGWQDICFKVPYIAEYTSEPNRQKRQVNLPDDEDGLDFNFDDDFFNTDKAPVTQNPARKFNPSVDLSPQIYCPLINALPLGCYQQNLLELWKFDREKIANLTREDILTTVNTVTVSPFSGHFTNFSSFLGGIERNSSGHIVSAKGIMSRWFLYMNYLTLNPQEQGNMAGTGEWASEETLIWEEEFLHVLNKLDKNLTSDNFSVFYMTEKSFGDISGASMFQDIDKLMIGMIIVFIYMQSVLSKFSWIELRLMLGSMGLLTVGMAFISGCAICSLLGVSYGPVHTSLPFLLLGLGVDDMFVMMACWRKVQNAENAKDLTLPDRLGLMLRHAGASITVTSLTDIVAFLVGSTTVLPSLQSFCIYASVGILMTYLYAVTFFVAIFTLDERRIAARRNAVLPCIIHSEDKVKLCCDRRLMQSSIKAIYSRFILTKPGKIVVLMTVIGITGLSAESLMRLEQKFDPMWFVPSETHLGKFIPQRNKLFPTMGFDGGIFIGQVNYTADFGNIFEMSNRVKNESDILYNVNSWVDHFYDFVRIYYEKDLFRDHVSDYEWRLYLSKFLFSHDGGRYQANFRFEKKLECGQAAPRIKKFFHRDQYVPAMRQIYGIASEVNLTTGDKFATAWSKMFGNWITDEIIDEEVLRNITLALVCVMICTAILIVNLQICFWIFICVLLTLINVCGFMQRWGLTIDLVSCIGLQLAVGLCVDYAAHIGHSFLTVTGSRNQRALNCLMHIGEAVLYGGGSTLLALSLLSTSKAYIFKSFFKIFLLVILFGLFHGIVFLPVILSIVGPAPYVQPQRPQVIANGNCPGEEMHSMIKKDHREPPDENAQLSTQD</sequence>
<dbReference type="EnsemblMetazoa" id="PPAI002911-RA">
    <property type="protein sequence ID" value="PPAI002911-PA"/>
    <property type="gene ID" value="PPAI002911"/>
</dbReference>
<protein>
    <recommendedName>
        <fullName evidence="4">SSD domain-containing protein</fullName>
    </recommendedName>
</protein>
<dbReference type="Gene3D" id="1.20.1640.10">
    <property type="entry name" value="Multidrug efflux transporter AcrB transmembrane domain"/>
    <property type="match status" value="2"/>
</dbReference>
<feature type="transmembrane region" description="Helical" evidence="3">
    <location>
        <begin position="485"/>
        <end position="508"/>
    </location>
</feature>
<reference evidence="5" key="1">
    <citation type="submission" date="2022-08" db="UniProtKB">
        <authorList>
            <consortium name="EnsemblMetazoa"/>
        </authorList>
    </citation>
    <scope>IDENTIFICATION</scope>
    <source>
        <strain evidence="5">Israel</strain>
    </source>
</reference>
<keyword evidence="3" id="KW-0812">Transmembrane</keyword>
<feature type="transmembrane region" description="Helical" evidence="3">
    <location>
        <begin position="382"/>
        <end position="403"/>
    </location>
</feature>
<feature type="transmembrane region" description="Helical" evidence="3">
    <location>
        <begin position="817"/>
        <end position="839"/>
    </location>
</feature>
<keyword evidence="3" id="KW-0472">Membrane</keyword>
<accession>A0A1B0D602</accession>
<evidence type="ECO:0000313" key="5">
    <source>
        <dbReference type="EnsemblMetazoa" id="PPAI002911-PA"/>
    </source>
</evidence>
<dbReference type="PANTHER" id="PTHR10796:SF130">
    <property type="entry name" value="PATCHED DOMAIN-CONTAINING PROTEIN 3-LIKE PROTEIN"/>
    <property type="match status" value="1"/>
</dbReference>
<evidence type="ECO:0000259" key="4">
    <source>
        <dbReference type="PROSITE" id="PS50156"/>
    </source>
</evidence>
<feature type="transmembrane region" description="Helical" evidence="3">
    <location>
        <begin position="450"/>
        <end position="473"/>
    </location>
</feature>
<feature type="transmembrane region" description="Helical" evidence="3">
    <location>
        <begin position="788"/>
        <end position="805"/>
    </location>
</feature>
<feature type="domain" description="SSD" evidence="4">
    <location>
        <begin position="346"/>
        <end position="508"/>
    </location>
</feature>
<comment type="similarity">
    <text evidence="1">Belongs to the patched family.</text>
</comment>
<feature type="transmembrane region" description="Helical" evidence="3">
    <location>
        <begin position="409"/>
        <end position="429"/>
    </location>
</feature>
<dbReference type="InterPro" id="IPR053958">
    <property type="entry name" value="HMGCR/SNAP/NPC1-like_SSD"/>
</dbReference>
<dbReference type="Pfam" id="PF12349">
    <property type="entry name" value="Sterol-sensing"/>
    <property type="match status" value="1"/>
</dbReference>
<feature type="region of interest" description="Disordered" evidence="2">
    <location>
        <begin position="938"/>
        <end position="957"/>
    </location>
</feature>
<dbReference type="GO" id="GO:0016020">
    <property type="term" value="C:membrane"/>
    <property type="evidence" value="ECO:0007669"/>
    <property type="project" value="TreeGrafter"/>
</dbReference>
<evidence type="ECO:0000256" key="3">
    <source>
        <dbReference type="SAM" id="Phobius"/>
    </source>
</evidence>
<dbReference type="VEuPathDB" id="VectorBase:PPAI002911"/>
<organism evidence="5 6">
    <name type="scientific">Phlebotomus papatasi</name>
    <name type="common">Sandfly</name>
    <dbReference type="NCBI Taxonomy" id="29031"/>
    <lineage>
        <taxon>Eukaryota</taxon>
        <taxon>Metazoa</taxon>
        <taxon>Ecdysozoa</taxon>
        <taxon>Arthropoda</taxon>
        <taxon>Hexapoda</taxon>
        <taxon>Insecta</taxon>
        <taxon>Pterygota</taxon>
        <taxon>Neoptera</taxon>
        <taxon>Endopterygota</taxon>
        <taxon>Diptera</taxon>
        <taxon>Nematocera</taxon>
        <taxon>Psychodoidea</taxon>
        <taxon>Psychodidae</taxon>
        <taxon>Phlebotomus</taxon>
        <taxon>Phlebotomus</taxon>
    </lineage>
</organism>
<keyword evidence="3" id="KW-1133">Transmembrane helix</keyword>
<feature type="transmembrane region" description="Helical" evidence="3">
    <location>
        <begin position="350"/>
        <end position="370"/>
    </location>
</feature>
<dbReference type="AlphaFoldDB" id="A0A1B0D602"/>
<dbReference type="PROSITE" id="PS50156">
    <property type="entry name" value="SSD"/>
    <property type="match status" value="1"/>
</dbReference>
<evidence type="ECO:0000313" key="6">
    <source>
        <dbReference type="Proteomes" id="UP000092462"/>
    </source>
</evidence>
<feature type="transmembrane region" description="Helical" evidence="3">
    <location>
        <begin position="859"/>
        <end position="876"/>
    </location>
</feature>
<dbReference type="PANTHER" id="PTHR10796">
    <property type="entry name" value="PATCHED-RELATED"/>
    <property type="match status" value="1"/>
</dbReference>
<dbReference type="VEuPathDB" id="VectorBase:PPAPM1_011263"/>
<feature type="compositionally biased region" description="Basic and acidic residues" evidence="2">
    <location>
        <begin position="938"/>
        <end position="947"/>
    </location>
</feature>
<feature type="transmembrane region" description="Helical" evidence="3">
    <location>
        <begin position="44"/>
        <end position="64"/>
    </location>
</feature>
<keyword evidence="6" id="KW-1185">Reference proteome</keyword>
<feature type="transmembrane region" description="Helical" evidence="3">
    <location>
        <begin position="762"/>
        <end position="782"/>
    </location>
</feature>
<dbReference type="SUPFAM" id="SSF82866">
    <property type="entry name" value="Multidrug efflux transporter AcrB transmembrane domain"/>
    <property type="match status" value="2"/>
</dbReference>
<feature type="transmembrane region" description="Helical" evidence="3">
    <location>
        <begin position="12"/>
        <end position="32"/>
    </location>
</feature>
<dbReference type="InterPro" id="IPR051697">
    <property type="entry name" value="Patched_domain-protein"/>
</dbReference>
<evidence type="ECO:0000256" key="1">
    <source>
        <dbReference type="ARBA" id="ARBA00005585"/>
    </source>
</evidence>
<proteinExistence type="inferred from homology"/>